<evidence type="ECO:0000259" key="2">
    <source>
        <dbReference type="Pfam" id="PF13860"/>
    </source>
</evidence>
<dbReference type="SUPFAM" id="SSF52129">
    <property type="entry name" value="Caspase-like"/>
    <property type="match status" value="1"/>
</dbReference>
<dbReference type="AlphaFoldDB" id="A0A5N1JCK1"/>
<evidence type="ECO:0000259" key="1">
    <source>
        <dbReference type="Pfam" id="PF01364"/>
    </source>
</evidence>
<dbReference type="EMBL" id="VTWS01000006">
    <property type="protein sequence ID" value="KAA9349473.1"/>
    <property type="molecule type" value="Genomic_DNA"/>
</dbReference>
<organism evidence="3 4">
    <name type="scientific">Larkinella humicola</name>
    <dbReference type="NCBI Taxonomy" id="2607654"/>
    <lineage>
        <taxon>Bacteria</taxon>
        <taxon>Pseudomonadati</taxon>
        <taxon>Bacteroidota</taxon>
        <taxon>Cytophagia</taxon>
        <taxon>Cytophagales</taxon>
        <taxon>Spirosomataceae</taxon>
        <taxon>Larkinella</taxon>
    </lineage>
</organism>
<keyword evidence="4" id="KW-1185">Reference proteome</keyword>
<protein>
    <recommendedName>
        <fullName evidence="5">Gingipain domain-containing protein</fullName>
    </recommendedName>
</protein>
<dbReference type="InterPro" id="IPR029030">
    <property type="entry name" value="Caspase-like_dom_sf"/>
</dbReference>
<dbReference type="Proteomes" id="UP000326344">
    <property type="component" value="Unassembled WGS sequence"/>
</dbReference>
<dbReference type="CDD" id="cd02258">
    <property type="entry name" value="Peptidase_C25_N"/>
    <property type="match status" value="1"/>
</dbReference>
<dbReference type="Gene3D" id="2.60.40.4070">
    <property type="match status" value="1"/>
</dbReference>
<feature type="domain" description="FlgD/Vpr Ig-like" evidence="2">
    <location>
        <begin position="1067"/>
        <end position="1128"/>
    </location>
</feature>
<reference evidence="3 4" key="1">
    <citation type="submission" date="2019-09" db="EMBL/GenBank/DDBJ databases">
        <title>Genome Sequence of Larkinella sp MA1.</title>
        <authorList>
            <person name="Srinivasan S."/>
        </authorList>
    </citation>
    <scope>NUCLEOTIDE SEQUENCE [LARGE SCALE GENOMIC DNA]</scope>
    <source>
        <strain evidence="3 4">MA1</strain>
    </source>
</reference>
<name>A0A5N1JCK1_9BACT</name>
<dbReference type="Gene3D" id="2.60.40.10">
    <property type="entry name" value="Immunoglobulins"/>
    <property type="match status" value="1"/>
</dbReference>
<evidence type="ECO:0008006" key="5">
    <source>
        <dbReference type="Google" id="ProtNLM"/>
    </source>
</evidence>
<dbReference type="InterPro" id="IPR013783">
    <property type="entry name" value="Ig-like_fold"/>
</dbReference>
<dbReference type="GO" id="GO:0006508">
    <property type="term" value="P:proteolysis"/>
    <property type="evidence" value="ECO:0007669"/>
    <property type="project" value="InterPro"/>
</dbReference>
<dbReference type="Pfam" id="PF01364">
    <property type="entry name" value="Peptidase_C25"/>
    <property type="match status" value="1"/>
</dbReference>
<accession>A0A5N1JCK1</accession>
<proteinExistence type="predicted"/>
<dbReference type="Gene3D" id="3.40.50.1460">
    <property type="match status" value="1"/>
</dbReference>
<dbReference type="InterPro" id="IPR001769">
    <property type="entry name" value="Gingipain"/>
</dbReference>
<evidence type="ECO:0000313" key="4">
    <source>
        <dbReference type="Proteomes" id="UP000326344"/>
    </source>
</evidence>
<dbReference type="GO" id="GO:0008234">
    <property type="term" value="F:cysteine-type peptidase activity"/>
    <property type="evidence" value="ECO:0007669"/>
    <property type="project" value="InterPro"/>
</dbReference>
<evidence type="ECO:0000313" key="3">
    <source>
        <dbReference type="EMBL" id="KAA9349473.1"/>
    </source>
</evidence>
<gene>
    <name evidence="3" type="ORF">F0P93_24135</name>
</gene>
<dbReference type="Pfam" id="PF13860">
    <property type="entry name" value="FlgD_ig"/>
    <property type="match status" value="1"/>
</dbReference>
<sequence length="1145" mass="126825">MCCSRPASPSSTHRCGQINALFSDNVMRKLIVGLLVWFCSGGVSAQMSRFGNEWINHSQPYFRIPVTERAVYRLTTSDLEKAGIPVASLDPSTLQLFRRGIEQAILVVGESDKKLDAADYLEFVGDGNDGLQDTLLYRPMNAQPHSYYSMYSDTAAYFLTWRSDGKPGKRVVATQEIRPAGLLPESYHIAEQLLVLKDEMSTNPSTGPVPFVTQYEVYFEEGEGWTGPMQQKNKPHTQLFNLPGLVNLAAEKPELEVLLNGRDSYQHLVDFSVGASSRALGSLKFSGFQPSRFSAPLQTTDFTVKSDASADLTLTTVARGSGEFDRYSVSTVRIRYPQTISLKNGPQQLLRLLPKAGGRSYFELPDAPANTVIYDITEPGAARLLTGTQNGSTRQVVVPNTTSPRQLLVTTRVVTPVRLERVFFRKFDPAKPNFLVVSHELLMKPVGQVADPVRAYAAYRASAKGGQYDTLVVTMKELFNQFSFGERTPLAIRRFADYMLAGGPGKFLFLIGRSSVYFPFRKNANQYYLDLVPTIGNVPGSDVLLTAGLAGFPENVPAMATGRLNTLSAQEVLNYGNKVKEFESNAANVPWRKEVLHLSGGRSQSELAGFKAILDDAKALVQNQYLGSEVTTRSKTTDAPVERIDISDKVNKGVAMITFFGHSSPTVADLDIGYASDPVYGYNNKGRYPLMFFNGCGLGNIFYGGNVLSTNWLLTPDKGAIAILAHCFEGFTTPLNTFTLQFYKTLFTDSIYFSKPIGVIHQETTRRVLATTKDALQIGNANQMVLQGDPALRLFPLPKADFQVQSSGVSRIDNAADSVRLRVVVVNAGRYHPQERLSLTVRKRLSDGSLRSYKTVSRAAVAFRDTVFYSFRPELDADGPTRHELALDAENRVDELDETNNVLVFTVSKSGDQYAVVLPDSSQRFPPDRFNPLLEVTIDGARIADGALVSPNPVIQVMVQDEDPYRIRRDTLGIDLLLRKPCETCGFERVVLGNSDVNWTPASLNNRFLLHYRPQNLTEGIYTLRVQATDVSGNKAGLSPYEINFRVKLEDSLSVIRPAPNPFWAHTRFQFTLTGKESPGNGQLVIQNLNGQVVRTIGQPLRIGKNEFYWDGTDQGGVGLPNGLYVFRFVRDDGRQLTGRVIINR</sequence>
<comment type="caution">
    <text evidence="3">The sequence shown here is derived from an EMBL/GenBank/DDBJ whole genome shotgun (WGS) entry which is preliminary data.</text>
</comment>
<dbReference type="InterPro" id="IPR025965">
    <property type="entry name" value="FlgD/Vpr_Ig-like"/>
</dbReference>
<feature type="domain" description="Gingipain" evidence="1">
    <location>
        <begin position="442"/>
        <end position="794"/>
    </location>
</feature>